<dbReference type="PROSITE" id="PS50110">
    <property type="entry name" value="RESPONSE_REGULATORY"/>
    <property type="match status" value="1"/>
</dbReference>
<name>A0A7W7MRW8_9ACTN</name>
<evidence type="ECO:0000259" key="2">
    <source>
        <dbReference type="PROSITE" id="PS50110"/>
    </source>
</evidence>
<dbReference type="Gene3D" id="1.10.3210.10">
    <property type="entry name" value="Hypothetical protein af1432"/>
    <property type="match status" value="1"/>
</dbReference>
<dbReference type="InterPro" id="IPR011006">
    <property type="entry name" value="CheY-like_superfamily"/>
</dbReference>
<dbReference type="PANTHER" id="PTHR45228">
    <property type="entry name" value="CYCLIC DI-GMP PHOSPHODIESTERASE TM_0186-RELATED"/>
    <property type="match status" value="1"/>
</dbReference>
<keyword evidence="1" id="KW-0597">Phosphoprotein</keyword>
<feature type="domain" description="Response regulatory" evidence="2">
    <location>
        <begin position="9"/>
        <end position="124"/>
    </location>
</feature>
<keyword evidence="4" id="KW-1185">Reference proteome</keyword>
<dbReference type="InterPro" id="IPR052020">
    <property type="entry name" value="Cyclic_di-GMP/3'3'-cGAMP_PDE"/>
</dbReference>
<gene>
    <name evidence="3" type="ORF">BJ971_004693</name>
</gene>
<evidence type="ECO:0000313" key="3">
    <source>
        <dbReference type="EMBL" id="MBB4764137.1"/>
    </source>
</evidence>
<evidence type="ECO:0000313" key="4">
    <source>
        <dbReference type="Proteomes" id="UP000578112"/>
    </source>
</evidence>
<accession>A0A7W7MRW8</accession>
<dbReference type="InterPro" id="IPR001789">
    <property type="entry name" value="Sig_transdc_resp-reg_receiver"/>
</dbReference>
<dbReference type="Pfam" id="PF13487">
    <property type="entry name" value="HD_5"/>
    <property type="match status" value="1"/>
</dbReference>
<dbReference type="AlphaFoldDB" id="A0A7W7MRW8"/>
<feature type="modified residue" description="4-aspartylphosphate" evidence="1">
    <location>
        <position position="58"/>
    </location>
</feature>
<proteinExistence type="predicted"/>
<dbReference type="PANTHER" id="PTHR45228:SF8">
    <property type="entry name" value="TWO-COMPONENT RESPONSE REGULATOR-RELATED"/>
    <property type="match status" value="1"/>
</dbReference>
<dbReference type="Pfam" id="PF00072">
    <property type="entry name" value="Response_reg"/>
    <property type="match status" value="1"/>
</dbReference>
<reference evidence="3 4" key="1">
    <citation type="submission" date="2020-08" db="EMBL/GenBank/DDBJ databases">
        <title>Sequencing the genomes of 1000 actinobacteria strains.</title>
        <authorList>
            <person name="Klenk H.-P."/>
        </authorList>
    </citation>
    <scope>NUCLEOTIDE SEQUENCE [LARGE SCALE GENOMIC DNA]</scope>
    <source>
        <strain evidence="3 4">DSM 43149</strain>
    </source>
</reference>
<comment type="caution">
    <text evidence="3">The sequence shown here is derived from an EMBL/GenBank/DDBJ whole genome shotgun (WGS) entry which is preliminary data.</text>
</comment>
<dbReference type="Gene3D" id="3.40.50.2300">
    <property type="match status" value="1"/>
</dbReference>
<dbReference type="RefSeq" id="WP_184995360.1">
    <property type="nucleotide sequence ID" value="NZ_BOMK01000069.1"/>
</dbReference>
<dbReference type="EMBL" id="JACHNH010000001">
    <property type="protein sequence ID" value="MBB4764137.1"/>
    <property type="molecule type" value="Genomic_DNA"/>
</dbReference>
<sequence>MTNTVDRPRILLVDDEPNLLDGLRRQLRREFAVETAVGAANGLFALKPDRPFEVIVSDYAMPGINGAEFLAAAAKVAPTSTRVLLTGHASLTDAATTVNEGRVFRMLLKPIETDAMIATLRECVTQHRLVVAEAELLERTLRGSVKALTDVLSLASPAAFGRASRMRRIAAVVLDRLEVEDRWALELAVEMSQLGAVSLPPSVAAKLETGEELSTAEQTMVDRLPAVAEQLIAPIPRLEPVADAIRYSRKGFDGSGTPNDGVAGARIPLGGRLLRLVLDHDALLTREPSPTAAYATMRSHAGLYDPVLLDALAQTGASAAPVRAVKLADLETGMVLAAAARGRSGRLLVDAGHEITVALYRRLENFAALDDGIAEPLMVMDEAGVSAAAGNAPGATG</sequence>
<dbReference type="SMART" id="SM00448">
    <property type="entry name" value="REC"/>
    <property type="match status" value="1"/>
</dbReference>
<organism evidence="3 4">
    <name type="scientific">Actinoplanes digitatis</name>
    <dbReference type="NCBI Taxonomy" id="1868"/>
    <lineage>
        <taxon>Bacteria</taxon>
        <taxon>Bacillati</taxon>
        <taxon>Actinomycetota</taxon>
        <taxon>Actinomycetes</taxon>
        <taxon>Micromonosporales</taxon>
        <taxon>Micromonosporaceae</taxon>
        <taxon>Actinoplanes</taxon>
    </lineage>
</organism>
<dbReference type="GO" id="GO:0000160">
    <property type="term" value="P:phosphorelay signal transduction system"/>
    <property type="evidence" value="ECO:0007669"/>
    <property type="project" value="InterPro"/>
</dbReference>
<protein>
    <submittedName>
        <fullName evidence="3">Response regulator RpfG family c-di-GMP phosphodiesterase</fullName>
    </submittedName>
</protein>
<evidence type="ECO:0000256" key="1">
    <source>
        <dbReference type="PROSITE-ProRule" id="PRU00169"/>
    </source>
</evidence>
<dbReference type="SUPFAM" id="SSF52172">
    <property type="entry name" value="CheY-like"/>
    <property type="match status" value="1"/>
</dbReference>
<dbReference type="Proteomes" id="UP000578112">
    <property type="component" value="Unassembled WGS sequence"/>
</dbReference>